<organism evidence="1 2">
    <name type="scientific">Ficus carica</name>
    <name type="common">Common fig</name>
    <dbReference type="NCBI Taxonomy" id="3494"/>
    <lineage>
        <taxon>Eukaryota</taxon>
        <taxon>Viridiplantae</taxon>
        <taxon>Streptophyta</taxon>
        <taxon>Embryophyta</taxon>
        <taxon>Tracheophyta</taxon>
        <taxon>Spermatophyta</taxon>
        <taxon>Magnoliopsida</taxon>
        <taxon>eudicotyledons</taxon>
        <taxon>Gunneridae</taxon>
        <taxon>Pentapetalae</taxon>
        <taxon>rosids</taxon>
        <taxon>fabids</taxon>
        <taxon>Rosales</taxon>
        <taxon>Moraceae</taxon>
        <taxon>Ficeae</taxon>
        <taxon>Ficus</taxon>
    </lineage>
</organism>
<name>A0AA88DJI8_FICCA</name>
<evidence type="ECO:0000313" key="1">
    <source>
        <dbReference type="EMBL" id="GMN50889.1"/>
    </source>
</evidence>
<protein>
    <submittedName>
        <fullName evidence="1">Uncharacterized protein</fullName>
    </submittedName>
</protein>
<proteinExistence type="predicted"/>
<evidence type="ECO:0000313" key="2">
    <source>
        <dbReference type="Proteomes" id="UP001187192"/>
    </source>
</evidence>
<reference evidence="1" key="1">
    <citation type="submission" date="2023-07" db="EMBL/GenBank/DDBJ databases">
        <title>draft genome sequence of fig (Ficus carica).</title>
        <authorList>
            <person name="Takahashi T."/>
            <person name="Nishimura K."/>
        </authorList>
    </citation>
    <scope>NUCLEOTIDE SEQUENCE</scope>
</reference>
<sequence length="78" mass="8282">MPNTFLFLLHRPKCPVANHDGIANSYSSGSNSVTAVLESFSAQTPRPSADNDDLSSIASANSTVISVFNCGTKWHAID</sequence>
<keyword evidence="2" id="KW-1185">Reference proteome</keyword>
<dbReference type="AlphaFoldDB" id="A0AA88DJI8"/>
<comment type="caution">
    <text evidence="1">The sequence shown here is derived from an EMBL/GenBank/DDBJ whole genome shotgun (WGS) entry which is preliminary data.</text>
</comment>
<gene>
    <name evidence="1" type="ORF">TIFTF001_020054</name>
</gene>
<dbReference type="Proteomes" id="UP001187192">
    <property type="component" value="Unassembled WGS sequence"/>
</dbReference>
<accession>A0AA88DJI8</accession>
<dbReference type="EMBL" id="BTGU01000035">
    <property type="protein sequence ID" value="GMN50889.1"/>
    <property type="molecule type" value="Genomic_DNA"/>
</dbReference>